<feature type="transmembrane region" description="Helical" evidence="6">
    <location>
        <begin position="249"/>
        <end position="271"/>
    </location>
</feature>
<feature type="domain" description="DUF4131" evidence="8">
    <location>
        <begin position="39"/>
        <end position="190"/>
    </location>
</feature>
<evidence type="ECO:0000256" key="2">
    <source>
        <dbReference type="ARBA" id="ARBA00022475"/>
    </source>
</evidence>
<feature type="transmembrane region" description="Helical" evidence="6">
    <location>
        <begin position="68"/>
        <end position="85"/>
    </location>
</feature>
<dbReference type="EMBL" id="JAJGNP010000004">
    <property type="protein sequence ID" value="MCC4232389.1"/>
    <property type="molecule type" value="Genomic_DNA"/>
</dbReference>
<evidence type="ECO:0000256" key="6">
    <source>
        <dbReference type="SAM" id="Phobius"/>
    </source>
</evidence>
<dbReference type="InterPro" id="IPR004477">
    <property type="entry name" value="ComEC_N"/>
</dbReference>
<dbReference type="Pfam" id="PF13567">
    <property type="entry name" value="DUF4131"/>
    <property type="match status" value="1"/>
</dbReference>
<feature type="transmembrane region" description="Helical" evidence="6">
    <location>
        <begin position="283"/>
        <end position="305"/>
    </location>
</feature>
<evidence type="ECO:0000313" key="10">
    <source>
        <dbReference type="Proteomes" id="UP001198830"/>
    </source>
</evidence>
<feature type="transmembrane region" description="Helical" evidence="6">
    <location>
        <begin position="395"/>
        <end position="415"/>
    </location>
</feature>
<evidence type="ECO:0000313" key="9">
    <source>
        <dbReference type="EMBL" id="MCC4232389.1"/>
    </source>
</evidence>
<dbReference type="Proteomes" id="UP001198830">
    <property type="component" value="Unassembled WGS sequence"/>
</dbReference>
<feature type="transmembrane region" description="Helical" evidence="6">
    <location>
        <begin position="18"/>
        <end position="36"/>
    </location>
</feature>
<dbReference type="PANTHER" id="PTHR30619">
    <property type="entry name" value="DNA INTERNALIZATION/COMPETENCE PROTEIN COMEC/REC2"/>
    <property type="match status" value="1"/>
</dbReference>
<name>A0ABS8H1H1_9SPHN</name>
<feature type="transmembrane region" description="Helical" evidence="6">
    <location>
        <begin position="311"/>
        <end position="328"/>
    </location>
</feature>
<keyword evidence="10" id="KW-1185">Reference proteome</keyword>
<dbReference type="PANTHER" id="PTHR30619:SF1">
    <property type="entry name" value="RECOMBINATION PROTEIN 2"/>
    <property type="match status" value="1"/>
</dbReference>
<evidence type="ECO:0000256" key="5">
    <source>
        <dbReference type="ARBA" id="ARBA00023136"/>
    </source>
</evidence>
<feature type="domain" description="ComEC/Rec2-related protein" evidence="7">
    <location>
        <begin position="228"/>
        <end position="511"/>
    </location>
</feature>
<feature type="transmembrane region" description="Helical" evidence="6">
    <location>
        <begin position="356"/>
        <end position="374"/>
    </location>
</feature>
<keyword evidence="5 6" id="KW-0472">Membrane</keyword>
<feature type="transmembrane region" description="Helical" evidence="6">
    <location>
        <begin position="333"/>
        <end position="350"/>
    </location>
</feature>
<dbReference type="InterPro" id="IPR025405">
    <property type="entry name" value="DUF4131"/>
</dbReference>
<evidence type="ECO:0000256" key="3">
    <source>
        <dbReference type="ARBA" id="ARBA00022692"/>
    </source>
</evidence>
<sequence>MLIFSALETWLETEREQVGLWAPVGLGAGIVAWFWLLDPAQWLAFCCFALGVAALAALSPGSGRLRHIVMAGALLATIGCLLIWGKATLLGQPPLGRATFVEMTAEVRSVRPVPARNMVRAMLRPIDAPGLPVTVRVNIPSEDVPKGLGEGAVIRFRTRLMPPAPPGVPGAYDFAARAYFQGIGATGKALRPIRVLAPTRETPPLRARLFAHIVDQVEGPAEGIAAALATGDQGAISDADAEAMRRSGLAHLLSISGLHVTAVIGAAIFLLMRVMALSRRAALDWPLMLIAAGGGALVGIGYTWLTGAEVPTVRSCIAALLVLGGLALGRDAITLRLVATGALIVLFFWPESLVGPSFQMSFAAVTAIVALAEHPRFRAFAAAREENWSWKLTRALAVTLATGLVVELALMPIALFHFHKAGLLGAFANLIAIPLTTFVVMPLEVLALLFDLIGLGAPFWWLTGHALDLLLAVAHGVAASPFATLLAPAMRPGLFALVIVGLLWCLLWRTRWRWLGLPPVLVGVALVLVAAPPDLLVTGDGRHVAVRSGSGMAILRDRAGDYVRDTLSESAGYEGDLSAIADLPMARCSTDLCALDMHDPAGRTWRLLLTRSDMLIDRPAFAPACARADIVISDRRLPLWCRPRWLGIDRQLLARTGGLSISLEEGEVHTVHRPGDAHPWIVKSRMRKRRPSRQL</sequence>
<keyword evidence="2" id="KW-1003">Cell membrane</keyword>
<gene>
    <name evidence="9" type="ORF">LL253_06755</name>
</gene>
<organism evidence="9 10">
    <name type="scientific">Sphingobium soli</name>
    <dbReference type="NCBI Taxonomy" id="1591116"/>
    <lineage>
        <taxon>Bacteria</taxon>
        <taxon>Pseudomonadati</taxon>
        <taxon>Pseudomonadota</taxon>
        <taxon>Alphaproteobacteria</taxon>
        <taxon>Sphingomonadales</taxon>
        <taxon>Sphingomonadaceae</taxon>
        <taxon>Sphingobium</taxon>
    </lineage>
</organism>
<evidence type="ECO:0000256" key="4">
    <source>
        <dbReference type="ARBA" id="ARBA00022989"/>
    </source>
</evidence>
<feature type="transmembrane region" description="Helical" evidence="6">
    <location>
        <begin position="494"/>
        <end position="510"/>
    </location>
</feature>
<feature type="transmembrane region" description="Helical" evidence="6">
    <location>
        <begin position="516"/>
        <end position="537"/>
    </location>
</feature>
<evidence type="ECO:0000259" key="8">
    <source>
        <dbReference type="Pfam" id="PF13567"/>
    </source>
</evidence>
<feature type="transmembrane region" description="Helical" evidence="6">
    <location>
        <begin position="42"/>
        <end position="61"/>
    </location>
</feature>
<dbReference type="RefSeq" id="WP_228226667.1">
    <property type="nucleotide sequence ID" value="NZ_JAJGNP010000004.1"/>
</dbReference>
<protein>
    <submittedName>
        <fullName evidence="9">ComEC/Rec2 family competence protein</fullName>
    </submittedName>
</protein>
<accession>A0ABS8H1H1</accession>
<evidence type="ECO:0000256" key="1">
    <source>
        <dbReference type="ARBA" id="ARBA00004651"/>
    </source>
</evidence>
<feature type="transmembrane region" description="Helical" evidence="6">
    <location>
        <begin position="421"/>
        <end position="440"/>
    </location>
</feature>
<proteinExistence type="predicted"/>
<dbReference type="Pfam" id="PF03772">
    <property type="entry name" value="Competence"/>
    <property type="match status" value="1"/>
</dbReference>
<keyword evidence="3 6" id="KW-0812">Transmembrane</keyword>
<comment type="subcellular location">
    <subcellularLocation>
        <location evidence="1">Cell membrane</location>
        <topology evidence="1">Multi-pass membrane protein</topology>
    </subcellularLocation>
</comment>
<dbReference type="InterPro" id="IPR052159">
    <property type="entry name" value="Competence_DNA_uptake"/>
</dbReference>
<evidence type="ECO:0000259" key="7">
    <source>
        <dbReference type="Pfam" id="PF03772"/>
    </source>
</evidence>
<reference evidence="9 10" key="1">
    <citation type="submission" date="2021-10" db="EMBL/GenBank/DDBJ databases">
        <title>The diversity and Nitrogen Metabolism of Culturable Nitrate-Utilizing Bacteria Within the Oxygen Minimum Zone of the Changjiang (Yangtze River)Estuary.</title>
        <authorList>
            <person name="Zhang D."/>
            <person name="Zheng J."/>
            <person name="Liu S."/>
            <person name="He W."/>
        </authorList>
    </citation>
    <scope>NUCLEOTIDE SEQUENCE [LARGE SCALE GENOMIC DNA]</scope>
    <source>
        <strain evidence="9 10">FXH275-2</strain>
    </source>
</reference>
<dbReference type="NCBIfam" id="TIGR00360">
    <property type="entry name" value="ComEC_N-term"/>
    <property type="match status" value="1"/>
</dbReference>
<comment type="caution">
    <text evidence="9">The sequence shown here is derived from an EMBL/GenBank/DDBJ whole genome shotgun (WGS) entry which is preliminary data.</text>
</comment>
<keyword evidence="4 6" id="KW-1133">Transmembrane helix</keyword>